<dbReference type="PIRSF" id="PIRSF002741">
    <property type="entry name" value="MppA"/>
    <property type="match status" value="1"/>
</dbReference>
<dbReference type="SUPFAM" id="SSF53850">
    <property type="entry name" value="Periplasmic binding protein-like II"/>
    <property type="match status" value="1"/>
</dbReference>
<dbReference type="Pfam" id="PF00496">
    <property type="entry name" value="SBP_bac_5"/>
    <property type="match status" value="1"/>
</dbReference>
<name>A0A937VWY8_UNCTE</name>
<gene>
    <name evidence="4" type="ORF">FJZ47_01975</name>
</gene>
<sequence>MRPSRWFGLCLGVILSHLVVLGSVTAQPAGELRVAVATFGNERWLPHLYVGAEDIALKPMYENLLTRDPKTGELAPMLAERWEVLDGGKAWRFHLRQGVAFHHGQGTLTAEDVKFTFATLMKEGSANSLAPEFRLIKEMVVEGPQTLTIHFEQPFVAFGNKVTQGLFSSVAFIHPQKYLETAGEEGAERRPVGTGPWQFVEHVRGDRITYEAVDKHWRATPHFKRLVLLKVPEPATRMAMLRAGSVDVIEIGGEYAEELQKVGVRTLLMPNVAWLYIILGGQWPGKATYDANVPWALPDAERAKKVRLALNLAVDKKAIMERILGNLGTVTGAWLSYPHDPWSTEASAKALPYDPAKAKALLAEAGYPKGFELTMNLTAWPGRGYLPDVGEAVATYWEKIGLKIKRRPLDRAVFAADFRARAYPGVALAYSWPLVGPEPWELLIRGGYSKAGLCLFMEHEKLDSFIERLVVQPDTAERSRIMREEMVPWLVEYMPGVPIGAMHTIAGVGPRVGEWPLIQGHMGFHNWEYVTQKR</sequence>
<accession>A0A937VWY8</accession>
<dbReference type="GO" id="GO:0030288">
    <property type="term" value="C:outer membrane-bounded periplasmic space"/>
    <property type="evidence" value="ECO:0007669"/>
    <property type="project" value="UniProtKB-ARBA"/>
</dbReference>
<dbReference type="Gene3D" id="3.10.105.10">
    <property type="entry name" value="Dipeptide-binding Protein, Domain 3"/>
    <property type="match status" value="1"/>
</dbReference>
<dbReference type="Proteomes" id="UP000712673">
    <property type="component" value="Unassembled WGS sequence"/>
</dbReference>
<keyword evidence="2" id="KW-0732">Signal</keyword>
<dbReference type="PANTHER" id="PTHR30290">
    <property type="entry name" value="PERIPLASMIC BINDING COMPONENT OF ABC TRANSPORTER"/>
    <property type="match status" value="1"/>
</dbReference>
<dbReference type="EMBL" id="VGLS01000031">
    <property type="protein sequence ID" value="MBM3222561.1"/>
    <property type="molecule type" value="Genomic_DNA"/>
</dbReference>
<dbReference type="PANTHER" id="PTHR30290:SF38">
    <property type="entry name" value="D,D-DIPEPTIDE-BINDING PERIPLASMIC PROTEIN DDPA-RELATED"/>
    <property type="match status" value="1"/>
</dbReference>
<protein>
    <submittedName>
        <fullName evidence="4">ABC transporter substrate-binding protein</fullName>
    </submittedName>
</protein>
<dbReference type="Gene3D" id="3.40.190.10">
    <property type="entry name" value="Periplasmic binding protein-like II"/>
    <property type="match status" value="1"/>
</dbReference>
<evidence type="ECO:0000259" key="3">
    <source>
        <dbReference type="Pfam" id="PF00496"/>
    </source>
</evidence>
<dbReference type="InterPro" id="IPR000914">
    <property type="entry name" value="SBP_5_dom"/>
</dbReference>
<evidence type="ECO:0000256" key="1">
    <source>
        <dbReference type="ARBA" id="ARBA00005695"/>
    </source>
</evidence>
<comment type="similarity">
    <text evidence="1">Belongs to the bacterial solute-binding protein 5 family.</text>
</comment>
<dbReference type="InterPro" id="IPR039424">
    <property type="entry name" value="SBP_5"/>
</dbReference>
<feature type="domain" description="Solute-binding protein family 5" evidence="3">
    <location>
        <begin position="73"/>
        <end position="424"/>
    </location>
</feature>
<dbReference type="GO" id="GO:1904680">
    <property type="term" value="F:peptide transmembrane transporter activity"/>
    <property type="evidence" value="ECO:0007669"/>
    <property type="project" value="TreeGrafter"/>
</dbReference>
<organism evidence="4 5">
    <name type="scientific">Tectimicrobiota bacterium</name>
    <dbReference type="NCBI Taxonomy" id="2528274"/>
    <lineage>
        <taxon>Bacteria</taxon>
        <taxon>Pseudomonadati</taxon>
        <taxon>Nitrospinota/Tectimicrobiota group</taxon>
        <taxon>Candidatus Tectimicrobiota</taxon>
    </lineage>
</organism>
<comment type="caution">
    <text evidence="4">The sequence shown here is derived from an EMBL/GenBank/DDBJ whole genome shotgun (WGS) entry which is preliminary data.</text>
</comment>
<dbReference type="CDD" id="cd00995">
    <property type="entry name" value="PBP2_NikA_DppA_OppA_like"/>
    <property type="match status" value="1"/>
</dbReference>
<evidence type="ECO:0000313" key="4">
    <source>
        <dbReference type="EMBL" id="MBM3222561.1"/>
    </source>
</evidence>
<reference evidence="4" key="1">
    <citation type="submission" date="2019-03" db="EMBL/GenBank/DDBJ databases">
        <title>Lake Tanganyika Metagenome-Assembled Genomes (MAGs).</title>
        <authorList>
            <person name="Tran P."/>
        </authorList>
    </citation>
    <scope>NUCLEOTIDE SEQUENCE</scope>
    <source>
        <strain evidence="4">K_DeepCast_65m_m2_066</strain>
    </source>
</reference>
<dbReference type="GO" id="GO:0015833">
    <property type="term" value="P:peptide transport"/>
    <property type="evidence" value="ECO:0007669"/>
    <property type="project" value="TreeGrafter"/>
</dbReference>
<evidence type="ECO:0000256" key="2">
    <source>
        <dbReference type="ARBA" id="ARBA00022729"/>
    </source>
</evidence>
<evidence type="ECO:0000313" key="5">
    <source>
        <dbReference type="Proteomes" id="UP000712673"/>
    </source>
</evidence>
<dbReference type="GO" id="GO:0043190">
    <property type="term" value="C:ATP-binding cassette (ABC) transporter complex"/>
    <property type="evidence" value="ECO:0007669"/>
    <property type="project" value="InterPro"/>
</dbReference>
<dbReference type="AlphaFoldDB" id="A0A937VWY8"/>
<dbReference type="InterPro" id="IPR030678">
    <property type="entry name" value="Peptide/Ni-bd"/>
</dbReference>
<proteinExistence type="inferred from homology"/>